<feature type="region of interest" description="Disordered" evidence="5">
    <location>
        <begin position="1"/>
        <end position="77"/>
    </location>
</feature>
<dbReference type="GO" id="GO:0061061">
    <property type="term" value="P:muscle structure development"/>
    <property type="evidence" value="ECO:0007669"/>
    <property type="project" value="TreeGrafter"/>
</dbReference>
<dbReference type="GO" id="GO:0003779">
    <property type="term" value="F:actin binding"/>
    <property type="evidence" value="ECO:0007669"/>
    <property type="project" value="TreeGrafter"/>
</dbReference>
<dbReference type="PROSITE" id="PS00478">
    <property type="entry name" value="LIM_DOMAIN_1"/>
    <property type="match status" value="2"/>
</dbReference>
<dbReference type="GO" id="GO:0005912">
    <property type="term" value="C:adherens junction"/>
    <property type="evidence" value="ECO:0007669"/>
    <property type="project" value="TreeGrafter"/>
</dbReference>
<evidence type="ECO:0000259" key="6">
    <source>
        <dbReference type="PROSITE" id="PS50023"/>
    </source>
</evidence>
<dbReference type="Gene3D" id="2.10.110.10">
    <property type="entry name" value="Cysteine Rich Protein"/>
    <property type="match status" value="3"/>
</dbReference>
<dbReference type="GO" id="GO:0030036">
    <property type="term" value="P:actin cytoskeleton organization"/>
    <property type="evidence" value="ECO:0007669"/>
    <property type="project" value="TreeGrafter"/>
</dbReference>
<dbReference type="GO" id="GO:0046872">
    <property type="term" value="F:metal ion binding"/>
    <property type="evidence" value="ECO:0007669"/>
    <property type="project" value="UniProtKB-KW"/>
</dbReference>
<evidence type="ECO:0000256" key="4">
    <source>
        <dbReference type="PROSITE-ProRule" id="PRU00125"/>
    </source>
</evidence>
<dbReference type="GO" id="GO:0001725">
    <property type="term" value="C:stress fiber"/>
    <property type="evidence" value="ECO:0007669"/>
    <property type="project" value="TreeGrafter"/>
</dbReference>
<keyword evidence="2 4" id="KW-0862">Zinc</keyword>
<feature type="domain" description="LIM zinc-binding" evidence="6">
    <location>
        <begin position="100"/>
        <end position="158"/>
    </location>
</feature>
<dbReference type="SMART" id="SM00132">
    <property type="entry name" value="LIM"/>
    <property type="match status" value="3"/>
</dbReference>
<comment type="caution">
    <text evidence="7">The sequence shown here is derived from an EMBL/GenBank/DDBJ whole genome shotgun (WGS) entry which is preliminary data.</text>
</comment>
<evidence type="ECO:0000313" key="8">
    <source>
        <dbReference type="EMBL" id="CAF4179174.1"/>
    </source>
</evidence>
<name>A0A8S2F8E8_9BILA</name>
<proteinExistence type="predicted"/>
<dbReference type="InterPro" id="IPR001781">
    <property type="entry name" value="Znf_LIM"/>
</dbReference>
<organism evidence="7 9">
    <name type="scientific">Didymodactylos carnosus</name>
    <dbReference type="NCBI Taxonomy" id="1234261"/>
    <lineage>
        <taxon>Eukaryota</taxon>
        <taxon>Metazoa</taxon>
        <taxon>Spiralia</taxon>
        <taxon>Gnathifera</taxon>
        <taxon>Rotifera</taxon>
        <taxon>Eurotatoria</taxon>
        <taxon>Bdelloidea</taxon>
        <taxon>Philodinida</taxon>
        <taxon>Philodinidae</taxon>
        <taxon>Didymodactylos</taxon>
    </lineage>
</organism>
<dbReference type="FunFam" id="2.10.110.10:FF:000020">
    <property type="entry name" value="PDZ and LIM domain protein 5"/>
    <property type="match status" value="1"/>
</dbReference>
<evidence type="ECO:0000313" key="9">
    <source>
        <dbReference type="Proteomes" id="UP000677228"/>
    </source>
</evidence>
<dbReference type="GO" id="GO:0031941">
    <property type="term" value="C:filamentous actin"/>
    <property type="evidence" value="ECO:0007669"/>
    <property type="project" value="TreeGrafter"/>
</dbReference>
<dbReference type="SUPFAM" id="SSF57716">
    <property type="entry name" value="Glucocorticoid receptor-like (DNA-binding domain)"/>
    <property type="match status" value="3"/>
</dbReference>
<dbReference type="Proteomes" id="UP000677228">
    <property type="component" value="Unassembled WGS sequence"/>
</dbReference>
<dbReference type="AlphaFoldDB" id="A0A8S2F8E8"/>
<dbReference type="Pfam" id="PF00412">
    <property type="entry name" value="LIM"/>
    <property type="match status" value="3"/>
</dbReference>
<gene>
    <name evidence="7" type="ORF">OVA965_LOCUS31627</name>
    <name evidence="8" type="ORF">TMI583_LOCUS32462</name>
</gene>
<dbReference type="GO" id="GO:0051371">
    <property type="term" value="F:muscle alpha-actinin binding"/>
    <property type="evidence" value="ECO:0007669"/>
    <property type="project" value="TreeGrafter"/>
</dbReference>
<evidence type="ECO:0000256" key="3">
    <source>
        <dbReference type="ARBA" id="ARBA00023038"/>
    </source>
</evidence>
<evidence type="ECO:0000256" key="2">
    <source>
        <dbReference type="ARBA" id="ARBA00022833"/>
    </source>
</evidence>
<protein>
    <recommendedName>
        <fullName evidence="6">LIM zinc-binding domain-containing protein</fullName>
    </recommendedName>
</protein>
<dbReference type="Proteomes" id="UP000682733">
    <property type="component" value="Unassembled WGS sequence"/>
</dbReference>
<evidence type="ECO:0000313" key="7">
    <source>
        <dbReference type="EMBL" id="CAF1369966.1"/>
    </source>
</evidence>
<dbReference type="PANTHER" id="PTHR24214">
    <property type="entry name" value="PDZ AND LIM DOMAIN PROTEIN ZASP"/>
    <property type="match status" value="1"/>
</dbReference>
<accession>A0A8S2F8E8</accession>
<keyword evidence="3 4" id="KW-0440">LIM domain</keyword>
<sequence>FNERKASATKASPKPTSMANNGPVQSLFSSNSSQTSLSSPDKSTTRQTPGLMNQHQPHATPTPSFNVNTTPTNKTSRTLMKGAKGSALLNKESSSGSQIPICYSCGIVIRGPFITAIGRTWCVDHFRCSKCTINLTECGFVEEKGKLYCELDFEKYLAPKCHKCHQAILKECCHALDKSWHPDCFVCTNCKKSISTGSFHVENGQPYCLEDFRRMFQSKCSNCDFAIEPGDPYVEVESLNGTYHVECFNCSICQTSLEGQLFIVKNNPSTLKALLDKSNLNEKEGHHSPSKLPNWLHVNGVSVDHPNNSHFYHSYQNQSYRATNGKQQTNTGGQGIYATTLMLLDQPDSIPVTNGTNNIMDMDPTPLDLLSQQHLEYPRQQYYSTQHKLLENTDIPKKMFIDRQIKKAKSLPGLLK</sequence>
<dbReference type="InterPro" id="IPR050604">
    <property type="entry name" value="PDZ-LIM_domain"/>
</dbReference>
<feature type="compositionally biased region" description="Polar residues" evidence="5">
    <location>
        <begin position="14"/>
        <end position="24"/>
    </location>
</feature>
<dbReference type="EMBL" id="CAJNOK010023941">
    <property type="protein sequence ID" value="CAF1369966.1"/>
    <property type="molecule type" value="Genomic_DNA"/>
</dbReference>
<feature type="compositionally biased region" description="Low complexity" evidence="5">
    <location>
        <begin position="25"/>
        <end position="39"/>
    </location>
</feature>
<feature type="non-terminal residue" evidence="7">
    <location>
        <position position="1"/>
    </location>
</feature>
<reference evidence="7" key="1">
    <citation type="submission" date="2021-02" db="EMBL/GenBank/DDBJ databases">
        <authorList>
            <person name="Nowell W R."/>
        </authorList>
    </citation>
    <scope>NUCLEOTIDE SEQUENCE</scope>
</reference>
<dbReference type="GO" id="GO:0030018">
    <property type="term" value="C:Z disc"/>
    <property type="evidence" value="ECO:0007669"/>
    <property type="project" value="TreeGrafter"/>
</dbReference>
<feature type="domain" description="LIM zinc-binding" evidence="6">
    <location>
        <begin position="159"/>
        <end position="218"/>
    </location>
</feature>
<feature type="compositionally biased region" description="Polar residues" evidence="5">
    <location>
        <begin position="40"/>
        <end position="77"/>
    </location>
</feature>
<evidence type="ECO:0000256" key="5">
    <source>
        <dbReference type="SAM" id="MobiDB-lite"/>
    </source>
</evidence>
<evidence type="ECO:0000256" key="1">
    <source>
        <dbReference type="ARBA" id="ARBA00022723"/>
    </source>
</evidence>
<dbReference type="PROSITE" id="PS50023">
    <property type="entry name" value="LIM_DOMAIN_2"/>
    <property type="match status" value="2"/>
</dbReference>
<dbReference type="CDD" id="cd08368">
    <property type="entry name" value="LIM"/>
    <property type="match status" value="1"/>
</dbReference>
<dbReference type="FunFam" id="2.10.110.10:FF:000069">
    <property type="entry name" value="Uncharacterized protein, isoform Z"/>
    <property type="match status" value="1"/>
</dbReference>
<keyword evidence="1 4" id="KW-0479">Metal-binding</keyword>
<dbReference type="EMBL" id="CAJOBA010045607">
    <property type="protein sequence ID" value="CAF4179174.1"/>
    <property type="molecule type" value="Genomic_DNA"/>
</dbReference>
<dbReference type="PANTHER" id="PTHR24214:SF38">
    <property type="entry name" value="PDZ AND LIM DOMAIN PROTEIN ZASP-RELATED"/>
    <property type="match status" value="1"/>
</dbReference>